<protein>
    <recommendedName>
        <fullName evidence="8">Aminotransferase</fullName>
    </recommendedName>
</protein>
<dbReference type="AlphaFoldDB" id="A0A081KEL1"/>
<evidence type="ECO:0008006" key="8">
    <source>
        <dbReference type="Google" id="ProtNLM"/>
    </source>
</evidence>
<dbReference type="FunFam" id="3.40.640.10:FF:000004">
    <property type="entry name" value="Acetylornithine aminotransferase"/>
    <property type="match status" value="1"/>
</dbReference>
<evidence type="ECO:0000256" key="4">
    <source>
        <dbReference type="ARBA" id="ARBA00022898"/>
    </source>
</evidence>
<name>A0A081KEL1_9GAMM</name>
<dbReference type="Proteomes" id="UP000027997">
    <property type="component" value="Unassembled WGS sequence"/>
</dbReference>
<evidence type="ECO:0000313" key="6">
    <source>
        <dbReference type="EMBL" id="KEI72587.1"/>
    </source>
</evidence>
<dbReference type="eggNOG" id="COG0160">
    <property type="taxonomic scope" value="Bacteria"/>
</dbReference>
<dbReference type="InterPro" id="IPR005814">
    <property type="entry name" value="Aminotrans_3"/>
</dbReference>
<evidence type="ECO:0000256" key="1">
    <source>
        <dbReference type="ARBA" id="ARBA00001933"/>
    </source>
</evidence>
<dbReference type="InterPro" id="IPR015422">
    <property type="entry name" value="PyrdxlP-dep_Trfase_small"/>
</dbReference>
<dbReference type="GO" id="GO:0005829">
    <property type="term" value="C:cytosol"/>
    <property type="evidence" value="ECO:0007669"/>
    <property type="project" value="TreeGrafter"/>
</dbReference>
<comment type="cofactor">
    <cofactor evidence="1">
        <name>pyridoxal 5'-phosphate</name>
        <dbReference type="ChEBI" id="CHEBI:597326"/>
    </cofactor>
</comment>
<dbReference type="InterPro" id="IPR015424">
    <property type="entry name" value="PyrdxlP-dep_Trfase"/>
</dbReference>
<evidence type="ECO:0000256" key="3">
    <source>
        <dbReference type="ARBA" id="ARBA00022576"/>
    </source>
</evidence>
<dbReference type="RefSeq" id="WP_020584954.1">
    <property type="nucleotide sequence ID" value="NZ_JOJP01000001.1"/>
</dbReference>
<dbReference type="EMBL" id="JOJP01000001">
    <property type="protein sequence ID" value="KEI72587.1"/>
    <property type="molecule type" value="Genomic_DNA"/>
</dbReference>
<comment type="similarity">
    <text evidence="2 5">Belongs to the class-III pyridoxal-phosphate-dependent aminotransferase family.</text>
</comment>
<dbReference type="PANTHER" id="PTHR43094">
    <property type="entry name" value="AMINOTRANSFERASE"/>
    <property type="match status" value="1"/>
</dbReference>
<gene>
    <name evidence="6" type="ORF">GV64_19280</name>
</gene>
<dbReference type="PIRSF" id="PIRSF000521">
    <property type="entry name" value="Transaminase_4ab_Lys_Orn"/>
    <property type="match status" value="1"/>
</dbReference>
<accession>A0A081KEL1</accession>
<comment type="caution">
    <text evidence="6">The sequence shown here is derived from an EMBL/GenBank/DDBJ whole genome shotgun (WGS) entry which is preliminary data.</text>
</comment>
<dbReference type="CDD" id="cd00610">
    <property type="entry name" value="OAT_like"/>
    <property type="match status" value="1"/>
</dbReference>
<dbReference type="STRING" id="305900.GV64_19280"/>
<dbReference type="SUPFAM" id="SSF53383">
    <property type="entry name" value="PLP-dependent transferases"/>
    <property type="match status" value="1"/>
</dbReference>
<proteinExistence type="inferred from homology"/>
<dbReference type="GO" id="GO:0008483">
    <property type="term" value="F:transaminase activity"/>
    <property type="evidence" value="ECO:0007669"/>
    <property type="project" value="UniProtKB-KW"/>
</dbReference>
<evidence type="ECO:0000256" key="2">
    <source>
        <dbReference type="ARBA" id="ARBA00008954"/>
    </source>
</evidence>
<organism evidence="6 7">
    <name type="scientific">Endozoicomonas elysicola</name>
    <dbReference type="NCBI Taxonomy" id="305900"/>
    <lineage>
        <taxon>Bacteria</taxon>
        <taxon>Pseudomonadati</taxon>
        <taxon>Pseudomonadota</taxon>
        <taxon>Gammaproteobacteria</taxon>
        <taxon>Oceanospirillales</taxon>
        <taxon>Endozoicomonadaceae</taxon>
        <taxon>Endozoicomonas</taxon>
    </lineage>
</organism>
<evidence type="ECO:0000256" key="5">
    <source>
        <dbReference type="RuleBase" id="RU003560"/>
    </source>
</evidence>
<keyword evidence="3" id="KW-0808">Transferase</keyword>
<keyword evidence="4 5" id="KW-0663">Pyridoxal phosphate</keyword>
<sequence length="463" mass="52026">MESFADIQQRHFMQCWGRQKEYRPLPVQQTDGCWIETTDGRRIFDLRSAHECINLGFRHPRVMKAMQEQMGKVVYVTDDFATEPTAELARTLAELVPGSSDRKVYFSQSGAAAVEAAIKAARMYKYNEVMGGSQQNVDAPVQYPFPYKIISRYRSWHGSTAGAASVSGDPRRWFMEPLAVPGVVFAPDADNYRNLFGEGSEGVDRNIAYLNYLIEQEGGSNKVAAMLVETVVGSNGIIPPPPGYMQKLRELCDKWQILLIVDETMTGMGRTGRFFAFEHYGIEPDIIVMGKALGVYAPIAATIFSEKISRSFDDQIFGHGQSFSGHALAAAGALESIRVLHEENLLEKTRELGDYLGQRLHELKEKHPCVGDVRGLGLFWTLELVANRETREALRKHTEKYTKTVVKDIADFLFHEKNIYVPGDKFGVWVVPPLVVTREELDWVVDGIDEALLIGDQHLENSL</sequence>
<reference evidence="6 7" key="1">
    <citation type="submission" date="2014-06" db="EMBL/GenBank/DDBJ databases">
        <title>Whole Genome Sequences of Three Symbiotic Endozoicomonas Bacteria.</title>
        <authorList>
            <person name="Neave M.J."/>
            <person name="Apprill A."/>
            <person name="Voolstra C.R."/>
        </authorList>
    </citation>
    <scope>NUCLEOTIDE SEQUENCE [LARGE SCALE GENOMIC DNA]</scope>
    <source>
        <strain evidence="6 7">DSM 22380</strain>
    </source>
</reference>
<dbReference type="Gene3D" id="3.40.640.10">
    <property type="entry name" value="Type I PLP-dependent aspartate aminotransferase-like (Major domain)"/>
    <property type="match status" value="1"/>
</dbReference>
<keyword evidence="3" id="KW-0032">Aminotransferase</keyword>
<dbReference type="PANTHER" id="PTHR43094:SF1">
    <property type="entry name" value="AMINOTRANSFERASE CLASS-III"/>
    <property type="match status" value="1"/>
</dbReference>
<dbReference type="Pfam" id="PF00202">
    <property type="entry name" value="Aminotran_3"/>
    <property type="match status" value="1"/>
</dbReference>
<dbReference type="GO" id="GO:0030170">
    <property type="term" value="F:pyridoxal phosphate binding"/>
    <property type="evidence" value="ECO:0007669"/>
    <property type="project" value="InterPro"/>
</dbReference>
<dbReference type="Gene3D" id="3.90.1150.10">
    <property type="entry name" value="Aspartate Aminotransferase, domain 1"/>
    <property type="match status" value="1"/>
</dbReference>
<keyword evidence="7" id="KW-1185">Reference proteome</keyword>
<dbReference type="InterPro" id="IPR015421">
    <property type="entry name" value="PyrdxlP-dep_Trfase_major"/>
</dbReference>
<evidence type="ECO:0000313" key="7">
    <source>
        <dbReference type="Proteomes" id="UP000027997"/>
    </source>
</evidence>